<sequence>MAPDRIAVVSDVHGNVTAYEAVLADITDRGIDVVVNLGDVAGKGPRGSHAVALTRQRCAATVRGNWEGYLTAEDPPRNPALHWWRSELTEADKEWLGALPAVIDLELSGRGVRLLHASAVDEFTRVRHDHSDEEFAGMFASTPFTRDREVLGSGPGDVGGFSPTVVVYGDIHDAYLEVRSGRTLVNAGSVGNSLDGDTAASYVILEGRLDAADAPFGIQFVRVPYDIEAEIAVARELDMPDWEPYAIELRTGVYRGLHAQLGLTVE</sequence>
<evidence type="ECO:0000256" key="1">
    <source>
        <dbReference type="ARBA" id="ARBA00008950"/>
    </source>
</evidence>
<dbReference type="Gene3D" id="3.60.21.10">
    <property type="match status" value="1"/>
</dbReference>
<evidence type="ECO:0000313" key="4">
    <source>
        <dbReference type="Proteomes" id="UP000644727"/>
    </source>
</evidence>
<dbReference type="Proteomes" id="UP000644727">
    <property type="component" value="Unassembled WGS sequence"/>
</dbReference>
<comment type="similarity">
    <text evidence="1">Belongs to the metallophosphoesterase superfamily. YfcE family.</text>
</comment>
<dbReference type="InterPro" id="IPR024654">
    <property type="entry name" value="Calcineurin-like_PHP_lpxH"/>
</dbReference>
<dbReference type="PANTHER" id="PTHR42850">
    <property type="entry name" value="METALLOPHOSPHOESTERASE"/>
    <property type="match status" value="1"/>
</dbReference>
<feature type="domain" description="Calcineurin-like phosphoesterase" evidence="2">
    <location>
        <begin position="5"/>
        <end position="206"/>
    </location>
</feature>
<accession>A0ABR9VZT4</accession>
<evidence type="ECO:0000313" key="3">
    <source>
        <dbReference type="EMBL" id="MBE9403691.1"/>
    </source>
</evidence>
<comment type="caution">
    <text evidence="3">The sequence shown here is derived from an EMBL/GenBank/DDBJ whole genome shotgun (WGS) entry which is preliminary data.</text>
</comment>
<dbReference type="InterPro" id="IPR050126">
    <property type="entry name" value="Ap4A_hydrolase"/>
</dbReference>
<name>A0ABR9VZT4_9MICO</name>
<evidence type="ECO:0000259" key="2">
    <source>
        <dbReference type="Pfam" id="PF12850"/>
    </source>
</evidence>
<gene>
    <name evidence="3" type="ORF">IOE58_05650</name>
</gene>
<keyword evidence="4" id="KW-1185">Reference proteome</keyword>
<organism evidence="3 4">
    <name type="scientific">Brachybacterium epidermidis</name>
    <dbReference type="NCBI Taxonomy" id="2781983"/>
    <lineage>
        <taxon>Bacteria</taxon>
        <taxon>Bacillati</taxon>
        <taxon>Actinomycetota</taxon>
        <taxon>Actinomycetes</taxon>
        <taxon>Micrococcales</taxon>
        <taxon>Dermabacteraceae</taxon>
        <taxon>Brachybacterium</taxon>
    </lineage>
</organism>
<dbReference type="PANTHER" id="PTHR42850:SF2">
    <property type="entry name" value="BLL5683 PROTEIN"/>
    <property type="match status" value="1"/>
</dbReference>
<dbReference type="CDD" id="cd00838">
    <property type="entry name" value="MPP_superfamily"/>
    <property type="match status" value="1"/>
</dbReference>
<dbReference type="RefSeq" id="WP_193865438.1">
    <property type="nucleotide sequence ID" value="NZ_JADEYR010000004.1"/>
</dbReference>
<dbReference type="SUPFAM" id="SSF56300">
    <property type="entry name" value="Metallo-dependent phosphatases"/>
    <property type="match status" value="1"/>
</dbReference>
<dbReference type="EMBL" id="JADEYR010000004">
    <property type="protein sequence ID" value="MBE9403691.1"/>
    <property type="molecule type" value="Genomic_DNA"/>
</dbReference>
<dbReference type="InterPro" id="IPR029052">
    <property type="entry name" value="Metallo-depent_PP-like"/>
</dbReference>
<dbReference type="PIRSF" id="PIRSF000883">
    <property type="entry name" value="Pesterase_MJ0912"/>
    <property type="match status" value="1"/>
</dbReference>
<reference evidence="3 4" key="1">
    <citation type="submission" date="2020-10" db="EMBL/GenBank/DDBJ databases">
        <title>Draft genome and description of Brachybacterium epidermidis sp nov.</title>
        <authorList>
            <person name="Boxberger M."/>
            <person name="La Scola B."/>
        </authorList>
    </citation>
    <scope>NUCLEOTIDE SEQUENCE [LARGE SCALE GENOMIC DNA]</scope>
    <source>
        <strain evidence="3 4">Marseille-Q2903</strain>
    </source>
</reference>
<dbReference type="Pfam" id="PF12850">
    <property type="entry name" value="Metallophos_2"/>
    <property type="match status" value="1"/>
</dbReference>
<protein>
    <submittedName>
        <fullName evidence="3">Metallophosphoesterase family protein</fullName>
    </submittedName>
</protein>
<proteinExistence type="inferred from homology"/>
<dbReference type="InterPro" id="IPR011152">
    <property type="entry name" value="Pesterase_MJ0912"/>
</dbReference>